<feature type="region of interest" description="Disordered" evidence="1">
    <location>
        <begin position="157"/>
        <end position="178"/>
    </location>
</feature>
<proteinExistence type="predicted"/>
<feature type="compositionally biased region" description="Polar residues" evidence="1">
    <location>
        <begin position="222"/>
        <end position="240"/>
    </location>
</feature>
<dbReference type="HOGENOM" id="CLU_897070_0_0_1"/>
<dbReference type="Proteomes" id="UP000054549">
    <property type="component" value="Unassembled WGS sequence"/>
</dbReference>
<evidence type="ECO:0000256" key="2">
    <source>
        <dbReference type="SAM" id="Phobius"/>
    </source>
</evidence>
<feature type="transmembrane region" description="Helical" evidence="2">
    <location>
        <begin position="38"/>
        <end position="60"/>
    </location>
</feature>
<accession>A0A0C2TBL4</accession>
<gene>
    <name evidence="3" type="ORF">M378DRAFT_178952</name>
</gene>
<keyword evidence="2" id="KW-0812">Transmembrane</keyword>
<feature type="region of interest" description="Disordered" evidence="1">
    <location>
        <begin position="222"/>
        <end position="264"/>
    </location>
</feature>
<reference evidence="3 4" key="1">
    <citation type="submission" date="2014-04" db="EMBL/GenBank/DDBJ databases">
        <title>Evolutionary Origins and Diversification of the Mycorrhizal Mutualists.</title>
        <authorList>
            <consortium name="DOE Joint Genome Institute"/>
            <consortium name="Mycorrhizal Genomics Consortium"/>
            <person name="Kohler A."/>
            <person name="Kuo A."/>
            <person name="Nagy L.G."/>
            <person name="Floudas D."/>
            <person name="Copeland A."/>
            <person name="Barry K.W."/>
            <person name="Cichocki N."/>
            <person name="Veneault-Fourrey C."/>
            <person name="LaButti K."/>
            <person name="Lindquist E.A."/>
            <person name="Lipzen A."/>
            <person name="Lundell T."/>
            <person name="Morin E."/>
            <person name="Murat C."/>
            <person name="Riley R."/>
            <person name="Ohm R."/>
            <person name="Sun H."/>
            <person name="Tunlid A."/>
            <person name="Henrissat B."/>
            <person name="Grigoriev I.V."/>
            <person name="Hibbett D.S."/>
            <person name="Martin F."/>
        </authorList>
    </citation>
    <scope>NUCLEOTIDE SEQUENCE [LARGE SCALE GENOMIC DNA]</scope>
    <source>
        <strain evidence="3 4">Koide BX008</strain>
    </source>
</reference>
<keyword evidence="4" id="KW-1185">Reference proteome</keyword>
<name>A0A0C2TBL4_AMAMK</name>
<feature type="region of interest" description="Disordered" evidence="1">
    <location>
        <begin position="1"/>
        <end position="27"/>
    </location>
</feature>
<evidence type="ECO:0000256" key="1">
    <source>
        <dbReference type="SAM" id="MobiDB-lite"/>
    </source>
</evidence>
<evidence type="ECO:0000313" key="3">
    <source>
        <dbReference type="EMBL" id="KIL64104.1"/>
    </source>
</evidence>
<dbReference type="InParanoid" id="A0A0C2TBL4"/>
<keyword evidence="2" id="KW-1133">Transmembrane helix</keyword>
<protein>
    <recommendedName>
        <fullName evidence="5">Transmembrane protein</fullName>
    </recommendedName>
</protein>
<feature type="compositionally biased region" description="Polar residues" evidence="1">
    <location>
        <begin position="1"/>
        <end position="18"/>
    </location>
</feature>
<dbReference type="AlphaFoldDB" id="A0A0C2TBL4"/>
<evidence type="ECO:0000313" key="4">
    <source>
        <dbReference type="Proteomes" id="UP000054549"/>
    </source>
</evidence>
<keyword evidence="2" id="KW-0472">Membrane</keyword>
<dbReference type="EMBL" id="KN818252">
    <property type="protein sequence ID" value="KIL64104.1"/>
    <property type="molecule type" value="Genomic_DNA"/>
</dbReference>
<evidence type="ECO:0008006" key="5">
    <source>
        <dbReference type="Google" id="ProtNLM"/>
    </source>
</evidence>
<sequence>MSTKVSSQPSTPITEPTMSSASNSSNPSTGLGSPGMNFFFGFLIAFIALLLFFVGCGFGARRSLMRTRRLQQQLELEEAVAEGDIEGLVVARKNENAKVPIFWDRWVESTGVEKREWDGMVVSACNLSSCIVVDDVNKPLAAMVAPEGVDDAPPPSLYTPLSTTPNWLRPRTPEPRTSWRRSIQSMIVVPFMMFVDTRPTHSPPGDTASVVAVSLHSLSRTGSVVHSPLPSTSQEENNTPPAEDGEVRKPSVSDPPAKPAPPPLVNVQVMVMIAMPSRTQKMKEEEERIPHVQFGITRVSVLCDDDESML</sequence>
<organism evidence="3 4">
    <name type="scientific">Amanita muscaria (strain Koide BX008)</name>
    <dbReference type="NCBI Taxonomy" id="946122"/>
    <lineage>
        <taxon>Eukaryota</taxon>
        <taxon>Fungi</taxon>
        <taxon>Dikarya</taxon>
        <taxon>Basidiomycota</taxon>
        <taxon>Agaricomycotina</taxon>
        <taxon>Agaricomycetes</taxon>
        <taxon>Agaricomycetidae</taxon>
        <taxon>Agaricales</taxon>
        <taxon>Pluteineae</taxon>
        <taxon>Amanitaceae</taxon>
        <taxon>Amanita</taxon>
    </lineage>
</organism>